<keyword evidence="6" id="KW-1185">Reference proteome</keyword>
<dbReference type="CDD" id="cd19481">
    <property type="entry name" value="RecA-like_protease"/>
    <property type="match status" value="1"/>
</dbReference>
<protein>
    <submittedName>
        <fullName evidence="5">ATP-binding protein</fullName>
    </submittedName>
</protein>
<dbReference type="Proteomes" id="UP000317155">
    <property type="component" value="Unassembled WGS sequence"/>
</dbReference>
<dbReference type="SUPFAM" id="SSF52540">
    <property type="entry name" value="P-loop containing nucleoside triphosphate hydrolases"/>
    <property type="match status" value="2"/>
</dbReference>
<dbReference type="InterPro" id="IPR054472">
    <property type="entry name" value="WHD"/>
</dbReference>
<dbReference type="InterPro" id="IPR027417">
    <property type="entry name" value="P-loop_NTPase"/>
</dbReference>
<dbReference type="Pfam" id="PF00004">
    <property type="entry name" value="AAA"/>
    <property type="match status" value="1"/>
</dbReference>
<dbReference type="InterPro" id="IPR050221">
    <property type="entry name" value="26S_Proteasome_ATPase"/>
</dbReference>
<dbReference type="Pfam" id="PF22977">
    <property type="entry name" value="WHD"/>
    <property type="match status" value="1"/>
</dbReference>
<dbReference type="GO" id="GO:0016887">
    <property type="term" value="F:ATP hydrolysis activity"/>
    <property type="evidence" value="ECO:0007669"/>
    <property type="project" value="InterPro"/>
</dbReference>
<dbReference type="RefSeq" id="WP_092056887.1">
    <property type="nucleotide sequence ID" value="NZ_FOJJ01000023.1"/>
</dbReference>
<comment type="caution">
    <text evidence="5">The sequence shown here is derived from an EMBL/GenBank/DDBJ whole genome shotgun (WGS) entry which is preliminary data.</text>
</comment>
<dbReference type="SMART" id="SM00382">
    <property type="entry name" value="AAA"/>
    <property type="match status" value="2"/>
</dbReference>
<evidence type="ECO:0000256" key="1">
    <source>
        <dbReference type="ARBA" id="ARBA00006914"/>
    </source>
</evidence>
<reference evidence="5 6" key="1">
    <citation type="submission" date="2019-07" db="EMBL/GenBank/DDBJ databases">
        <title>Insights of Desulfuromonas acetexigens electromicrobiology.</title>
        <authorList>
            <person name="Katuri K."/>
            <person name="Sapireddy V."/>
            <person name="Shaw D.R."/>
            <person name="Saikaly P."/>
        </authorList>
    </citation>
    <scope>NUCLEOTIDE SEQUENCE [LARGE SCALE GENOMIC DNA]</scope>
    <source>
        <strain evidence="5 6">2873</strain>
    </source>
</reference>
<dbReference type="OrthoDB" id="9802352at2"/>
<evidence type="ECO:0000313" key="5">
    <source>
        <dbReference type="EMBL" id="TRO82674.1"/>
    </source>
</evidence>
<evidence type="ECO:0000259" key="4">
    <source>
        <dbReference type="SMART" id="SM00382"/>
    </source>
</evidence>
<dbReference type="InterPro" id="IPR003959">
    <property type="entry name" value="ATPase_AAA_core"/>
</dbReference>
<evidence type="ECO:0000256" key="2">
    <source>
        <dbReference type="ARBA" id="ARBA00022741"/>
    </source>
</evidence>
<dbReference type="AlphaFoldDB" id="A0A550JHK7"/>
<dbReference type="InterPro" id="IPR003593">
    <property type="entry name" value="AAA+_ATPase"/>
</dbReference>
<comment type="similarity">
    <text evidence="1">Belongs to the AAA ATPase family.</text>
</comment>
<proteinExistence type="inferred from homology"/>
<accession>A0A550JHK7</accession>
<dbReference type="PANTHER" id="PTHR23073">
    <property type="entry name" value="26S PROTEASOME REGULATORY SUBUNIT"/>
    <property type="match status" value="1"/>
</dbReference>
<dbReference type="Gene3D" id="3.40.50.300">
    <property type="entry name" value="P-loop containing nucleotide triphosphate hydrolases"/>
    <property type="match status" value="2"/>
</dbReference>
<evidence type="ECO:0000313" key="6">
    <source>
        <dbReference type="Proteomes" id="UP000317155"/>
    </source>
</evidence>
<dbReference type="GO" id="GO:0005524">
    <property type="term" value="F:ATP binding"/>
    <property type="evidence" value="ECO:0007669"/>
    <property type="project" value="UniProtKB-KW"/>
</dbReference>
<organism evidence="5 6">
    <name type="scientific">Trichloromonas acetexigens</name>
    <dbReference type="NCBI Taxonomy" id="38815"/>
    <lineage>
        <taxon>Bacteria</taxon>
        <taxon>Pseudomonadati</taxon>
        <taxon>Thermodesulfobacteriota</taxon>
        <taxon>Desulfuromonadia</taxon>
        <taxon>Desulfuromonadales</taxon>
        <taxon>Trichloromonadaceae</taxon>
        <taxon>Trichloromonas</taxon>
    </lineage>
</organism>
<sequence>MAEVKRTLPVLSENATGSPEAAPWAALERLDLLLAEAARSAEVVYGVRFDDDRFRGLHLDAGEVGRLLDRMPGLPPLAEGRTRSVPLLDEKDLRFVALGQRFELAALDLDILLVALAPEIDPRYERLYAYLQDDVTRKRPGVDLILNLLSATAEEKLAGHRHFLPASPLLRHQLLQLHEDPPGSHATLLSRYCKVDERIVDYLLGGDGSALHPDDCLTIFPADSRISETPLSEAQRETLPRLLAEGRAVLHLRGVSGSGRRTVAAYLARRLGCGLVCFDPNRALARGEDDFQAICRRVVREARLREALLFVAEVDTLLDDDKDARLREFSQALEDWDGPTVLAGELPWRPLSLYRTRPFARVELEIPDFTERARLWGREVTGLSAEELEAVAARFNFTPGQIRAAAHSAGQMARSRQGGPSRIQAAELFDACRRHSNQKLGALARKIDPRHGWDDIVLPEDALEQLREICRQAVHRPLVLGQWGFERKLSYGKGLNVLFSGPPGTGKTLAAEVIACDLGLDLYQIDLSRVVSKYIGETEKNLDKIFTEARTSNAILLFDEADALFGKRSEVKDAHDRYANIETGYLLQKMEEYEGIAILATNLRGNLDEAFIRRMSFCVEFLFPREGERRLIWEKIWPEQAPRRTDLPLERMAERFEISGGNIKNIALAAAFLAAHDGGEISVRHLLRATRREYQKMGKILDDGDFRERMDD</sequence>
<feature type="domain" description="AAA+ ATPase" evidence="4">
    <location>
        <begin position="493"/>
        <end position="627"/>
    </location>
</feature>
<keyword evidence="2" id="KW-0547">Nucleotide-binding</keyword>
<evidence type="ECO:0000256" key="3">
    <source>
        <dbReference type="ARBA" id="ARBA00022840"/>
    </source>
</evidence>
<gene>
    <name evidence="5" type="ORF">FL622_05680</name>
</gene>
<feature type="domain" description="AAA+ ATPase" evidence="4">
    <location>
        <begin position="246"/>
        <end position="368"/>
    </location>
</feature>
<keyword evidence="3 5" id="KW-0067">ATP-binding</keyword>
<dbReference type="EMBL" id="VJVV01000003">
    <property type="protein sequence ID" value="TRO82674.1"/>
    <property type="molecule type" value="Genomic_DNA"/>
</dbReference>
<name>A0A550JHK7_9BACT</name>